<evidence type="ECO:0000259" key="9">
    <source>
        <dbReference type="Pfam" id="PF01138"/>
    </source>
</evidence>
<evidence type="ECO:0000256" key="4">
    <source>
        <dbReference type="ARBA" id="ARBA00022490"/>
    </source>
</evidence>
<reference evidence="10 11" key="1">
    <citation type="submission" date="2024-05" db="EMBL/GenBank/DDBJ databases">
        <authorList>
            <person name="Wallberg A."/>
        </authorList>
    </citation>
    <scope>NUCLEOTIDE SEQUENCE [LARGE SCALE GENOMIC DNA]</scope>
</reference>
<dbReference type="PANTHER" id="PTHR11953:SF0">
    <property type="entry name" value="EXOSOME COMPLEX COMPONENT RRP41"/>
    <property type="match status" value="1"/>
</dbReference>
<gene>
    <name evidence="10" type="ORF">MNOR_LOCUS34338</name>
</gene>
<dbReference type="FunFam" id="3.30.230.70:FF:000004">
    <property type="entry name" value="Exosome complex component Rrp41"/>
    <property type="match status" value="1"/>
</dbReference>
<feature type="domain" description="Exoribonuclease phosphorolytic" evidence="9">
    <location>
        <begin position="19"/>
        <end position="147"/>
    </location>
</feature>
<dbReference type="EMBL" id="CAXKWB010052501">
    <property type="protein sequence ID" value="CAL4172961.1"/>
    <property type="molecule type" value="Genomic_DNA"/>
</dbReference>
<evidence type="ECO:0000256" key="8">
    <source>
        <dbReference type="ARBA" id="ARBA00073078"/>
    </source>
</evidence>
<dbReference type="Gene3D" id="3.30.230.70">
    <property type="entry name" value="GHMP Kinase, N-terminal domain"/>
    <property type="match status" value="1"/>
</dbReference>
<comment type="similarity">
    <text evidence="3">Belongs to the RNase PH family.</text>
</comment>
<comment type="caution">
    <text evidence="10">The sequence shown here is derived from an EMBL/GenBank/DDBJ whole genome shotgun (WGS) entry which is preliminary data.</text>
</comment>
<comment type="subunit">
    <text evidence="7">Component of the RNA exosome complex.</text>
</comment>
<dbReference type="GO" id="GO:0000177">
    <property type="term" value="C:cytoplasmic exosome (RNase complex)"/>
    <property type="evidence" value="ECO:0007669"/>
    <property type="project" value="TreeGrafter"/>
</dbReference>
<evidence type="ECO:0000256" key="6">
    <source>
        <dbReference type="ARBA" id="ARBA00058393"/>
    </source>
</evidence>
<dbReference type="SUPFAM" id="SSF54211">
    <property type="entry name" value="Ribosomal protein S5 domain 2-like"/>
    <property type="match status" value="1"/>
</dbReference>
<evidence type="ECO:0000256" key="7">
    <source>
        <dbReference type="ARBA" id="ARBA00062379"/>
    </source>
</evidence>
<name>A0AAV2SAK9_MEGNR</name>
<dbReference type="GO" id="GO:0071028">
    <property type="term" value="P:nuclear mRNA surveillance"/>
    <property type="evidence" value="ECO:0007669"/>
    <property type="project" value="TreeGrafter"/>
</dbReference>
<dbReference type="GO" id="GO:0003723">
    <property type="term" value="F:RNA binding"/>
    <property type="evidence" value="ECO:0007669"/>
    <property type="project" value="TreeGrafter"/>
</dbReference>
<evidence type="ECO:0000256" key="2">
    <source>
        <dbReference type="ARBA" id="ARBA00004604"/>
    </source>
</evidence>
<dbReference type="GO" id="GO:0034475">
    <property type="term" value="P:U4 snRNA 3'-end processing"/>
    <property type="evidence" value="ECO:0007669"/>
    <property type="project" value="TreeGrafter"/>
</dbReference>
<evidence type="ECO:0000313" key="11">
    <source>
        <dbReference type="Proteomes" id="UP001497623"/>
    </source>
</evidence>
<keyword evidence="4" id="KW-0963">Cytoplasm</keyword>
<dbReference type="InterPro" id="IPR001247">
    <property type="entry name" value="ExoRNase_PH_dom1"/>
</dbReference>
<dbReference type="InterPro" id="IPR020568">
    <property type="entry name" value="Ribosomal_Su5_D2-typ_SF"/>
</dbReference>
<keyword evidence="11" id="KW-1185">Reference proteome</keyword>
<comment type="function">
    <text evidence="6">Non-catalytic component of the RNA exosome complex which has 3'-&gt;5' exoribonuclease activity and participates in a multitude of cellular RNA processing and degradation events.</text>
</comment>
<dbReference type="Proteomes" id="UP001497623">
    <property type="component" value="Unassembled WGS sequence"/>
</dbReference>
<sequence>MEVISPEGLRQDGRKTTCLRQINCRLGLYERPNGSAYIEMGNTKVLAAVYGPREVRSVSKQQLDEVVIQCELSRIAASQGERVRRPRDQRTRAMSQQIAGVFQAAIRKSKYPGSQIDIFVQVLQADGGVMAACINASTLALIHAGVELVDYVVACTGSINKDDSLMDTTNIEGLRNVELTVGILPNKINIKQLIFCKLMHPEFF</sequence>
<protein>
    <recommendedName>
        <fullName evidence="8">Putative exosome complex component RRP41</fullName>
    </recommendedName>
</protein>
<dbReference type="GO" id="GO:0071051">
    <property type="term" value="P:poly(A)-dependent snoRNA 3'-end processing"/>
    <property type="evidence" value="ECO:0007669"/>
    <property type="project" value="TreeGrafter"/>
</dbReference>
<evidence type="ECO:0000256" key="5">
    <source>
        <dbReference type="ARBA" id="ARBA00022835"/>
    </source>
</evidence>
<dbReference type="GO" id="GO:0000176">
    <property type="term" value="C:nuclear exosome (RNase complex)"/>
    <property type="evidence" value="ECO:0007669"/>
    <property type="project" value="TreeGrafter"/>
</dbReference>
<dbReference type="InterPro" id="IPR050080">
    <property type="entry name" value="RNase_PH"/>
</dbReference>
<dbReference type="GO" id="GO:0005730">
    <property type="term" value="C:nucleolus"/>
    <property type="evidence" value="ECO:0007669"/>
    <property type="project" value="UniProtKB-SubCell"/>
</dbReference>
<evidence type="ECO:0000313" key="10">
    <source>
        <dbReference type="EMBL" id="CAL4172961.1"/>
    </source>
</evidence>
<evidence type="ECO:0000256" key="1">
    <source>
        <dbReference type="ARBA" id="ARBA00004496"/>
    </source>
</evidence>
<dbReference type="InterPro" id="IPR027408">
    <property type="entry name" value="PNPase/RNase_PH_dom_sf"/>
</dbReference>
<feature type="non-terminal residue" evidence="10">
    <location>
        <position position="204"/>
    </location>
</feature>
<comment type="subcellular location">
    <subcellularLocation>
        <location evidence="1">Cytoplasm</location>
    </subcellularLocation>
    <subcellularLocation>
        <location evidence="2">Nucleus</location>
        <location evidence="2">Nucleolus</location>
    </subcellularLocation>
</comment>
<proteinExistence type="inferred from homology"/>
<dbReference type="Pfam" id="PF01138">
    <property type="entry name" value="RNase_PH"/>
    <property type="match status" value="1"/>
</dbReference>
<organism evidence="10 11">
    <name type="scientific">Meganyctiphanes norvegica</name>
    <name type="common">Northern krill</name>
    <name type="synonym">Thysanopoda norvegica</name>
    <dbReference type="NCBI Taxonomy" id="48144"/>
    <lineage>
        <taxon>Eukaryota</taxon>
        <taxon>Metazoa</taxon>
        <taxon>Ecdysozoa</taxon>
        <taxon>Arthropoda</taxon>
        <taxon>Crustacea</taxon>
        <taxon>Multicrustacea</taxon>
        <taxon>Malacostraca</taxon>
        <taxon>Eumalacostraca</taxon>
        <taxon>Eucarida</taxon>
        <taxon>Euphausiacea</taxon>
        <taxon>Euphausiidae</taxon>
        <taxon>Meganyctiphanes</taxon>
    </lineage>
</organism>
<keyword evidence="5" id="KW-0271">Exosome</keyword>
<evidence type="ECO:0000256" key="3">
    <source>
        <dbReference type="ARBA" id="ARBA00006678"/>
    </source>
</evidence>
<dbReference type="GO" id="GO:0016075">
    <property type="term" value="P:rRNA catabolic process"/>
    <property type="evidence" value="ECO:0007669"/>
    <property type="project" value="TreeGrafter"/>
</dbReference>
<dbReference type="AlphaFoldDB" id="A0AAV2SAK9"/>
<dbReference type="PANTHER" id="PTHR11953">
    <property type="entry name" value="EXOSOME COMPLEX COMPONENT"/>
    <property type="match status" value="1"/>
</dbReference>
<accession>A0AAV2SAK9</accession>